<dbReference type="Gene3D" id="1.20.58.90">
    <property type="match status" value="1"/>
</dbReference>
<comment type="similarity">
    <text evidence="4">Belongs to the LRR-containing bacterial E3 ligase family.</text>
</comment>
<dbReference type="Pfam" id="PF14496">
    <property type="entry name" value="NEL"/>
    <property type="match status" value="1"/>
</dbReference>
<dbReference type="PROSITE" id="PS52053">
    <property type="entry name" value="NEL"/>
    <property type="match status" value="1"/>
</dbReference>
<evidence type="ECO:0000256" key="2">
    <source>
        <dbReference type="ARBA" id="ARBA00022737"/>
    </source>
</evidence>
<keyword evidence="3 4" id="KW-0833">Ubl conjugation pathway</keyword>
<dbReference type="GO" id="GO:0004842">
    <property type="term" value="F:ubiquitin-protein transferase activity"/>
    <property type="evidence" value="ECO:0007669"/>
    <property type="project" value="InterPro"/>
</dbReference>
<evidence type="ECO:0000259" key="5">
    <source>
        <dbReference type="PROSITE" id="PS52053"/>
    </source>
</evidence>
<dbReference type="STRING" id="1399419.A5906_05435"/>
<dbReference type="GO" id="GO:0016874">
    <property type="term" value="F:ligase activity"/>
    <property type="evidence" value="ECO:0007669"/>
    <property type="project" value="UniProtKB-KW"/>
</dbReference>
<sequence>MQTARLNADIEDGLYDDRLAELVQHARVMFRLEALDGIARQTVNVLRHSRPVDETEAYLAYQTQLRDPLELRHVAPDMRFLTVSGVTSGDVERAIATVRQQETTGFADYLATRWQPWEAVLRRIAPEEHAAMDDRLIDAMGDEFQIRLNQRLAEASLAGDADAERTLGPQIVNEIAREIKSEVMHRVLRAHGIELQTIGQTHHTDLLS</sequence>
<keyword evidence="2" id="KW-0677">Repeat</keyword>
<evidence type="ECO:0000256" key="3">
    <source>
        <dbReference type="ARBA" id="ARBA00022786"/>
    </source>
</evidence>
<dbReference type="AlphaFoldDB" id="A0A560JEM5"/>
<name>A0A560JEM5_9BRAD</name>
<organism evidence="6 7">
    <name type="scientific">Bradyrhizobium sacchari</name>
    <dbReference type="NCBI Taxonomy" id="1399419"/>
    <lineage>
        <taxon>Bacteria</taxon>
        <taxon>Pseudomonadati</taxon>
        <taxon>Pseudomonadota</taxon>
        <taxon>Alphaproteobacteria</taxon>
        <taxon>Hyphomicrobiales</taxon>
        <taxon>Nitrobacteraceae</taxon>
        <taxon>Bradyrhizobium</taxon>
    </lineage>
</organism>
<keyword evidence="4" id="KW-1035">Host cytoplasm</keyword>
<dbReference type="PANTHER" id="PTHR47114">
    <property type="match status" value="1"/>
</dbReference>
<keyword evidence="7" id="KW-1185">Reference proteome</keyword>
<dbReference type="PANTHER" id="PTHR47114:SF2">
    <property type="entry name" value="OLIGODENDROCYTE-MYELIN GLYCOPROTEIN"/>
    <property type="match status" value="1"/>
</dbReference>
<evidence type="ECO:0000256" key="4">
    <source>
        <dbReference type="PROSITE-ProRule" id="PRU01398"/>
    </source>
</evidence>
<dbReference type="GO" id="GO:0016567">
    <property type="term" value="P:protein ubiquitination"/>
    <property type="evidence" value="ECO:0007669"/>
    <property type="project" value="InterPro"/>
</dbReference>
<proteinExistence type="inferred from homology"/>
<dbReference type="Proteomes" id="UP000315914">
    <property type="component" value="Unassembled WGS sequence"/>
</dbReference>
<keyword evidence="6" id="KW-0436">Ligase</keyword>
<evidence type="ECO:0000256" key="1">
    <source>
        <dbReference type="ARBA" id="ARBA00022614"/>
    </source>
</evidence>
<dbReference type="InterPro" id="IPR029487">
    <property type="entry name" value="NEL_dom"/>
</dbReference>
<gene>
    <name evidence="6" type="ORF">FBZ95_10972</name>
</gene>
<keyword evidence="1" id="KW-0433">Leucine-rich repeat</keyword>
<dbReference type="InterPro" id="IPR051071">
    <property type="entry name" value="LRR-bact_E3_ubiq_ligases"/>
</dbReference>
<comment type="caution">
    <text evidence="4">Lacks conserved residue(s) required for the propagation of feature annotation.</text>
</comment>
<feature type="domain" description="NEL" evidence="5">
    <location>
        <begin position="1"/>
        <end position="208"/>
    </location>
</feature>
<dbReference type="Gene3D" id="1.20.58.360">
    <property type="entry name" value="Shigella T3SS effector IpaH defines"/>
    <property type="match status" value="1"/>
</dbReference>
<evidence type="ECO:0000313" key="6">
    <source>
        <dbReference type="EMBL" id="TWB69476.1"/>
    </source>
</evidence>
<comment type="caution">
    <text evidence="6">The sequence shown here is derived from an EMBL/GenBank/DDBJ whole genome shotgun (WGS) entry which is preliminary data.</text>
</comment>
<dbReference type="EMBL" id="VITW01000009">
    <property type="protein sequence ID" value="TWB69476.1"/>
    <property type="molecule type" value="Genomic_DNA"/>
</dbReference>
<keyword evidence="4" id="KW-0964">Secreted</keyword>
<protein>
    <submittedName>
        <fullName evidence="6">E3 ligase-like protein (Putative virulence factor)</fullName>
    </submittedName>
</protein>
<accession>A0A560JEM5</accession>
<evidence type="ECO:0000313" key="7">
    <source>
        <dbReference type="Proteomes" id="UP000315914"/>
    </source>
</evidence>
<dbReference type="GO" id="GO:0005576">
    <property type="term" value="C:extracellular region"/>
    <property type="evidence" value="ECO:0007669"/>
    <property type="project" value="UniProtKB-UniRule"/>
</dbReference>
<reference evidence="6 7" key="1">
    <citation type="submission" date="2019-06" db="EMBL/GenBank/DDBJ databases">
        <title>Genomic Encyclopedia of Type Strains, Phase IV (KMG-V): Genome sequencing to study the core and pangenomes of soil and plant-associated prokaryotes.</title>
        <authorList>
            <person name="Whitman W."/>
        </authorList>
    </citation>
    <scope>NUCLEOTIDE SEQUENCE [LARGE SCALE GENOMIC DNA]</scope>
    <source>
        <strain evidence="6 7">BR 10556</strain>
    </source>
</reference>